<reference evidence="3" key="1">
    <citation type="journal article" date="2019" name="Int. J. Syst. Evol. Microbiol.">
        <title>The Global Catalogue of Microorganisms (GCM) 10K type strain sequencing project: providing services to taxonomists for standard genome sequencing and annotation.</title>
        <authorList>
            <consortium name="The Broad Institute Genomics Platform"/>
            <consortium name="The Broad Institute Genome Sequencing Center for Infectious Disease"/>
            <person name="Wu L."/>
            <person name="Ma J."/>
        </authorList>
    </citation>
    <scope>NUCLEOTIDE SEQUENCE [LARGE SCALE GENOMIC DNA]</scope>
    <source>
        <strain evidence="3">CCUG 53903</strain>
    </source>
</reference>
<dbReference type="Proteomes" id="UP001596058">
    <property type="component" value="Unassembled WGS sequence"/>
</dbReference>
<evidence type="ECO:0000256" key="1">
    <source>
        <dbReference type="SAM" id="SignalP"/>
    </source>
</evidence>
<keyword evidence="1" id="KW-0732">Signal</keyword>
<dbReference type="EMBL" id="JBHSPA010000055">
    <property type="protein sequence ID" value="MFC5830477.1"/>
    <property type="molecule type" value="Genomic_DNA"/>
</dbReference>
<protein>
    <submittedName>
        <fullName evidence="2">Uncharacterized protein</fullName>
    </submittedName>
</protein>
<organism evidence="2 3">
    <name type="scientific">Nonomuraea insulae</name>
    <dbReference type="NCBI Taxonomy" id="1616787"/>
    <lineage>
        <taxon>Bacteria</taxon>
        <taxon>Bacillati</taxon>
        <taxon>Actinomycetota</taxon>
        <taxon>Actinomycetes</taxon>
        <taxon>Streptosporangiales</taxon>
        <taxon>Streptosporangiaceae</taxon>
        <taxon>Nonomuraea</taxon>
    </lineage>
</organism>
<evidence type="ECO:0000313" key="2">
    <source>
        <dbReference type="EMBL" id="MFC5830477.1"/>
    </source>
</evidence>
<proteinExistence type="predicted"/>
<keyword evidence="3" id="KW-1185">Reference proteome</keyword>
<evidence type="ECO:0000313" key="3">
    <source>
        <dbReference type="Proteomes" id="UP001596058"/>
    </source>
</evidence>
<feature type="signal peptide" evidence="1">
    <location>
        <begin position="1"/>
        <end position="19"/>
    </location>
</feature>
<feature type="chain" id="PRO_5045967745" evidence="1">
    <location>
        <begin position="20"/>
        <end position="233"/>
    </location>
</feature>
<name>A0ABW1CXP1_9ACTN</name>
<dbReference type="RefSeq" id="WP_379519960.1">
    <property type="nucleotide sequence ID" value="NZ_JBHSPA010000055.1"/>
</dbReference>
<accession>A0ABW1CXP1</accession>
<gene>
    <name evidence="2" type="ORF">ACFPZ3_42030</name>
</gene>
<comment type="caution">
    <text evidence="2">The sequence shown here is derived from an EMBL/GenBank/DDBJ whole genome shotgun (WGS) entry which is preliminary data.</text>
</comment>
<sequence>MRLLACATALALSVPATPAAPTAFVYGYAWPDGQGHLRVVPRSAALKAVAGAKELRLDYTGAAYGRITVACDLKETEGRANVDAKGLGRTMCKPADLAATLGRGPVPVRVEHRGGKATRVNEILVKDWPDPRLAKGTLKRVNDTTVLFATGGKTVKLGYAYTTTFSRTTARCGDGWLAGRPVNASQNGLGKKDCTWKDLTKALKGVRHPVLVKIDYTPGVDSLNQVWEIFGDA</sequence>